<keyword evidence="4" id="KW-1015">Disulfide bond</keyword>
<evidence type="ECO:0000256" key="1">
    <source>
        <dbReference type="ARBA" id="ARBA00022656"/>
    </source>
</evidence>
<dbReference type="EMBL" id="CABFOC020000018">
    <property type="protein sequence ID" value="CAH0047283.1"/>
    <property type="molecule type" value="Genomic_DNA"/>
</dbReference>
<proteinExistence type="predicted"/>
<feature type="compositionally biased region" description="Basic and acidic residues" evidence="5">
    <location>
        <begin position="190"/>
        <end position="229"/>
    </location>
</feature>
<comment type="caution">
    <text evidence="7">The sequence shown here is derived from an EMBL/GenBank/DDBJ whole genome shotgun (WGS) entry which is preliminary data.</text>
</comment>
<feature type="region of interest" description="Disordered" evidence="5">
    <location>
        <begin position="155"/>
        <end position="262"/>
    </location>
</feature>
<keyword evidence="1" id="KW-0800">Toxin</keyword>
<dbReference type="SUPFAM" id="SSF56399">
    <property type="entry name" value="ADP-ribosylation"/>
    <property type="match status" value="1"/>
</dbReference>
<evidence type="ECO:0000256" key="3">
    <source>
        <dbReference type="ARBA" id="ARBA00023026"/>
    </source>
</evidence>
<evidence type="ECO:0000256" key="5">
    <source>
        <dbReference type="SAM" id="MobiDB-lite"/>
    </source>
</evidence>
<evidence type="ECO:0000256" key="2">
    <source>
        <dbReference type="ARBA" id="ARBA00022729"/>
    </source>
</evidence>
<reference evidence="7 8" key="2">
    <citation type="submission" date="2021-10" db="EMBL/GenBank/DDBJ databases">
        <authorList>
            <person name="Piombo E."/>
        </authorList>
    </citation>
    <scope>NUCLEOTIDE SEQUENCE [LARGE SCALE GENOMIC DNA]</scope>
</reference>
<feature type="chain" id="PRO_5040122450" evidence="6">
    <location>
        <begin position="23"/>
        <end position="276"/>
    </location>
</feature>
<evidence type="ECO:0000313" key="8">
    <source>
        <dbReference type="Proteomes" id="UP000775872"/>
    </source>
</evidence>
<feature type="compositionally biased region" description="Pro residues" evidence="5">
    <location>
        <begin position="162"/>
        <end position="171"/>
    </location>
</feature>
<dbReference type="OrthoDB" id="4927890at2759"/>
<dbReference type="GO" id="GO:0090729">
    <property type="term" value="F:toxin activity"/>
    <property type="evidence" value="ECO:0007669"/>
    <property type="project" value="UniProtKB-KW"/>
</dbReference>
<sequence length="276" mass="31366">MACRSRFAYFISFLVLLHLATAAKLYRMDFRPPSEIRYDGGILSRNTGGTGSVIEHVEARLGEMDPWVSTTNDLSVLKDAARSPGYVYIYYIDPAGLTIRDVAKEYKKAKLENPKPAEKEFSVHRSIPWANVAKWDVYLRGKKVETVTREQFEQRLMQEKSPTPPPSPPPGKTFNSRPSSLKKKPQPSAKKPEKKPQTPAKKPEKKPQTPAKKLEKKPQPPAKKPEKKPQPSAKKPGKKPQPSLKRLKMRNTLSTRQKKRSLERLTLIYTNGLGRR</sequence>
<dbReference type="Gene3D" id="3.90.210.10">
    <property type="entry name" value="Heat-Labile Enterotoxin, subunit A"/>
    <property type="match status" value="1"/>
</dbReference>
<accession>A0A9N9Z1C4</accession>
<reference evidence="8" key="1">
    <citation type="submission" date="2019-06" db="EMBL/GenBank/DDBJ databases">
        <authorList>
            <person name="Broberg M."/>
        </authorList>
    </citation>
    <scope>NUCLEOTIDE SEQUENCE [LARGE SCALE GENOMIC DNA]</scope>
</reference>
<feature type="signal peptide" evidence="6">
    <location>
        <begin position="1"/>
        <end position="22"/>
    </location>
</feature>
<gene>
    <name evidence="7" type="ORF">CSOL1703_00013523</name>
</gene>
<dbReference type="AlphaFoldDB" id="A0A9N9Z1C4"/>
<organism evidence="7 8">
    <name type="scientific">Clonostachys solani</name>
    <dbReference type="NCBI Taxonomy" id="160281"/>
    <lineage>
        <taxon>Eukaryota</taxon>
        <taxon>Fungi</taxon>
        <taxon>Dikarya</taxon>
        <taxon>Ascomycota</taxon>
        <taxon>Pezizomycotina</taxon>
        <taxon>Sordariomycetes</taxon>
        <taxon>Hypocreomycetidae</taxon>
        <taxon>Hypocreales</taxon>
        <taxon>Bionectriaceae</taxon>
        <taxon>Clonostachys</taxon>
    </lineage>
</organism>
<dbReference type="Pfam" id="PF01375">
    <property type="entry name" value="Enterotoxin_a"/>
    <property type="match status" value="1"/>
</dbReference>
<evidence type="ECO:0000313" key="7">
    <source>
        <dbReference type="EMBL" id="CAH0047283.1"/>
    </source>
</evidence>
<keyword evidence="2 6" id="KW-0732">Signal</keyword>
<evidence type="ECO:0000256" key="4">
    <source>
        <dbReference type="ARBA" id="ARBA00023157"/>
    </source>
</evidence>
<evidence type="ECO:0000256" key="6">
    <source>
        <dbReference type="SAM" id="SignalP"/>
    </source>
</evidence>
<keyword evidence="8" id="KW-1185">Reference proteome</keyword>
<dbReference type="Proteomes" id="UP000775872">
    <property type="component" value="Unassembled WGS sequence"/>
</dbReference>
<keyword evidence="3" id="KW-0843">Virulence</keyword>
<protein>
    <submittedName>
        <fullName evidence="7">Uncharacterized protein</fullName>
    </submittedName>
</protein>
<dbReference type="InterPro" id="IPR001144">
    <property type="entry name" value="Enterotoxin_A"/>
</dbReference>
<name>A0A9N9Z1C4_9HYPO</name>